<comment type="caution">
    <text evidence="2">The sequence shown here is derived from an EMBL/GenBank/DDBJ whole genome shotgun (WGS) entry which is preliminary data.</text>
</comment>
<organism evidence="2 3">
    <name type="scientific">Actinophytocola glycyrrhizae</name>
    <dbReference type="NCBI Taxonomy" id="2044873"/>
    <lineage>
        <taxon>Bacteria</taxon>
        <taxon>Bacillati</taxon>
        <taxon>Actinomycetota</taxon>
        <taxon>Actinomycetes</taxon>
        <taxon>Pseudonocardiales</taxon>
        <taxon>Pseudonocardiaceae</taxon>
    </lineage>
</organism>
<sequence length="55" mass="6041">MGPAEMPPKFPDEYRTWMTETRCGRVRSRVPGTGGDAPPVARTPATPPQRKGEES</sequence>
<dbReference type="RefSeq" id="WP_378059173.1">
    <property type="nucleotide sequence ID" value="NZ_JBHSIS010000017.1"/>
</dbReference>
<feature type="region of interest" description="Disordered" evidence="1">
    <location>
        <begin position="22"/>
        <end position="55"/>
    </location>
</feature>
<protein>
    <submittedName>
        <fullName evidence="2">Uncharacterized protein</fullName>
    </submittedName>
</protein>
<accession>A0ABV9S8A3</accession>
<keyword evidence="3" id="KW-1185">Reference proteome</keyword>
<evidence type="ECO:0000313" key="2">
    <source>
        <dbReference type="EMBL" id="MFC4857189.1"/>
    </source>
</evidence>
<dbReference type="EMBL" id="JBHSIS010000017">
    <property type="protein sequence ID" value="MFC4857189.1"/>
    <property type="molecule type" value="Genomic_DNA"/>
</dbReference>
<gene>
    <name evidence="2" type="ORF">ACFPCV_27150</name>
</gene>
<reference evidence="3" key="1">
    <citation type="journal article" date="2019" name="Int. J. Syst. Evol. Microbiol.">
        <title>The Global Catalogue of Microorganisms (GCM) 10K type strain sequencing project: providing services to taxonomists for standard genome sequencing and annotation.</title>
        <authorList>
            <consortium name="The Broad Institute Genomics Platform"/>
            <consortium name="The Broad Institute Genome Sequencing Center for Infectious Disease"/>
            <person name="Wu L."/>
            <person name="Ma J."/>
        </authorList>
    </citation>
    <scope>NUCLEOTIDE SEQUENCE [LARGE SCALE GENOMIC DNA]</scope>
    <source>
        <strain evidence="3">ZS-22-S1</strain>
    </source>
</reference>
<evidence type="ECO:0000256" key="1">
    <source>
        <dbReference type="SAM" id="MobiDB-lite"/>
    </source>
</evidence>
<proteinExistence type="predicted"/>
<evidence type="ECO:0000313" key="3">
    <source>
        <dbReference type="Proteomes" id="UP001595859"/>
    </source>
</evidence>
<dbReference type="Proteomes" id="UP001595859">
    <property type="component" value="Unassembled WGS sequence"/>
</dbReference>
<name>A0ABV9S8A3_9PSEU</name>